<dbReference type="PANTHER" id="PTHR46193:SF9">
    <property type="entry name" value="HALOACID DEHALOGENASE-LIKE HYDROLASE DOMAIN-CONTAINING PROTEIN SGPP"/>
    <property type="match status" value="1"/>
</dbReference>
<dbReference type="KEGG" id="nfl:COO91_06412"/>
<dbReference type="PRINTS" id="PR00413">
    <property type="entry name" value="HADHALOGNASE"/>
</dbReference>
<dbReference type="NCBIfam" id="TIGR01549">
    <property type="entry name" value="HAD-SF-IA-v1"/>
    <property type="match status" value="1"/>
</dbReference>
<dbReference type="AlphaFoldDB" id="A0A2K8SY79"/>
<evidence type="ECO:0000259" key="5">
    <source>
        <dbReference type="Pfam" id="PF00483"/>
    </source>
</evidence>
<dbReference type="InterPro" id="IPR005835">
    <property type="entry name" value="NTP_transferase_dom"/>
</dbReference>
<dbReference type="GO" id="GO:0046872">
    <property type="term" value="F:metal ion binding"/>
    <property type="evidence" value="ECO:0007669"/>
    <property type="project" value="UniProtKB-KW"/>
</dbReference>
<dbReference type="InterPro" id="IPR051600">
    <property type="entry name" value="Beta-PGM-like"/>
</dbReference>
<dbReference type="Pfam" id="PF00483">
    <property type="entry name" value="NTP_transferase"/>
    <property type="match status" value="1"/>
</dbReference>
<organism evidence="6 7">
    <name type="scientific">Nostoc flagelliforme CCNUN1</name>
    <dbReference type="NCBI Taxonomy" id="2038116"/>
    <lineage>
        <taxon>Bacteria</taxon>
        <taxon>Bacillati</taxon>
        <taxon>Cyanobacteriota</taxon>
        <taxon>Cyanophyceae</taxon>
        <taxon>Nostocales</taxon>
        <taxon>Nostocaceae</taxon>
        <taxon>Nostoc</taxon>
    </lineage>
</organism>
<dbReference type="InterPro" id="IPR006439">
    <property type="entry name" value="HAD-SF_hydro_IA"/>
</dbReference>
<comment type="cofactor">
    <cofactor evidence="1">
        <name>Mg(2+)</name>
        <dbReference type="ChEBI" id="CHEBI:18420"/>
    </cofactor>
</comment>
<dbReference type="InterPro" id="IPR041492">
    <property type="entry name" value="HAD_2"/>
</dbReference>
<reference evidence="6 7" key="1">
    <citation type="submission" date="2017-11" db="EMBL/GenBank/DDBJ databases">
        <title>Complete genome of a free-living desiccation-tolerant cyanobacterium and its photosynthetic adaptation to extreme terrestrial habitat.</title>
        <authorList>
            <person name="Shang J."/>
        </authorList>
    </citation>
    <scope>NUCLEOTIDE SEQUENCE [LARGE SCALE GENOMIC DNA]</scope>
    <source>
        <strain evidence="6 7">CCNUN1</strain>
    </source>
</reference>
<dbReference type="Gene3D" id="3.90.550.10">
    <property type="entry name" value="Spore Coat Polysaccharide Biosynthesis Protein SpsA, Chain A"/>
    <property type="match status" value="1"/>
</dbReference>
<dbReference type="CDD" id="cd04183">
    <property type="entry name" value="GT2_BcE_like"/>
    <property type="match status" value="1"/>
</dbReference>
<feature type="domain" description="Nucleotidyl transferase" evidence="5">
    <location>
        <begin position="210"/>
        <end position="422"/>
    </location>
</feature>
<keyword evidence="3" id="KW-0479">Metal-binding</keyword>
<dbReference type="InterPro" id="IPR023214">
    <property type="entry name" value="HAD_sf"/>
</dbReference>
<proteinExistence type="inferred from homology"/>
<dbReference type="GO" id="GO:0003824">
    <property type="term" value="F:catalytic activity"/>
    <property type="evidence" value="ECO:0007669"/>
    <property type="project" value="UniProtKB-ARBA"/>
</dbReference>
<accession>A0A2K8SY79</accession>
<dbReference type="NCBIfam" id="TIGR01509">
    <property type="entry name" value="HAD-SF-IA-v3"/>
    <property type="match status" value="1"/>
</dbReference>
<evidence type="ECO:0000256" key="4">
    <source>
        <dbReference type="ARBA" id="ARBA00022842"/>
    </source>
</evidence>
<dbReference type="SUPFAM" id="SSF56784">
    <property type="entry name" value="HAD-like"/>
    <property type="match status" value="1"/>
</dbReference>
<keyword evidence="7" id="KW-1185">Reference proteome</keyword>
<dbReference type="Gene3D" id="1.10.150.240">
    <property type="entry name" value="Putative phosphatase, domain 2"/>
    <property type="match status" value="1"/>
</dbReference>
<evidence type="ECO:0000256" key="3">
    <source>
        <dbReference type="ARBA" id="ARBA00022723"/>
    </source>
</evidence>
<evidence type="ECO:0000313" key="6">
    <source>
        <dbReference type="EMBL" id="AUB40399.1"/>
    </source>
</evidence>
<gene>
    <name evidence="6" type="ORF">COO91_06412</name>
</gene>
<name>A0A2K8SY79_9NOSO</name>
<keyword evidence="4" id="KW-0460">Magnesium</keyword>
<dbReference type="EMBL" id="CP024785">
    <property type="protein sequence ID" value="AUB40399.1"/>
    <property type="molecule type" value="Genomic_DNA"/>
</dbReference>
<dbReference type="Gene3D" id="3.40.50.1000">
    <property type="entry name" value="HAD superfamily/HAD-like"/>
    <property type="match status" value="1"/>
</dbReference>
<dbReference type="SFLD" id="SFLDS00003">
    <property type="entry name" value="Haloacid_Dehalogenase"/>
    <property type="match status" value="1"/>
</dbReference>
<dbReference type="SUPFAM" id="SSF53448">
    <property type="entry name" value="Nucleotide-diphospho-sugar transferases"/>
    <property type="match status" value="1"/>
</dbReference>
<dbReference type="Proteomes" id="UP000232003">
    <property type="component" value="Chromosome"/>
</dbReference>
<dbReference type="InterPro" id="IPR036412">
    <property type="entry name" value="HAD-like_sf"/>
</dbReference>
<dbReference type="CDD" id="cd07505">
    <property type="entry name" value="HAD_BPGM-like"/>
    <property type="match status" value="1"/>
</dbReference>
<sequence>MKKVAAILFDLDGVLVDADEWHFEALNHALQPYGLTITREQHIYFFKALPTRTKLEILSIRYDLPREVHQEINDKKQQYTFEIINEKCQPQPDKLAMMEYLHKRYRVAVCSNSRLETVKLMLEKSDLIDYFEFFLSNEHVANGKPSPEMYFLAMDKMGLDAEECLIVEDSEAGLRAAQSCGAHICKVSEPSEVNLERVMTSLKNVGKIKVVIPMAGEGSRFARAGYIDPKPMIRVFGKPMIQWVVDNMNLANSYFIFLCRKQHLDNYKLNSYLKSLRPDSSIVCVDQLTQGAACTVLLAEDYLTDNEELIVANSDQYIDASVADFVQRMRELNADAGMITFEASESKWSYADADKNGLVRRVAEKQAISNHATVGIYYYKRTWEFVKYANSMINKNIRTNNEFYICPIFNEYIEAGKAVYIYGIDKNTMHGLGTPEDLEVFLKLKSST</sequence>
<dbReference type="Pfam" id="PF13419">
    <property type="entry name" value="HAD_2"/>
    <property type="match status" value="1"/>
</dbReference>
<dbReference type="OrthoDB" id="414934at2"/>
<dbReference type="SFLD" id="SFLDG01129">
    <property type="entry name" value="C1.5:_HAD__Beta-PGM__Phosphata"/>
    <property type="match status" value="1"/>
</dbReference>
<dbReference type="PANTHER" id="PTHR46193">
    <property type="entry name" value="6-PHOSPHOGLUCONATE PHOSPHATASE"/>
    <property type="match status" value="1"/>
</dbReference>
<comment type="similarity">
    <text evidence="2">Belongs to the HAD-like hydrolase superfamily. CbbY/CbbZ/Gph/YieH family.</text>
</comment>
<dbReference type="SFLD" id="SFLDG01135">
    <property type="entry name" value="C1.5.6:_HAD__Beta-PGM__Phospha"/>
    <property type="match status" value="1"/>
</dbReference>
<dbReference type="RefSeq" id="WP_100901124.1">
    <property type="nucleotide sequence ID" value="NZ_CAWNNC010000001.1"/>
</dbReference>
<protein>
    <submittedName>
        <fullName evidence="6">Beta-phosphoglucomutase or related phosphatase, HAD superfamily</fullName>
    </submittedName>
</protein>
<dbReference type="InterPro" id="IPR023198">
    <property type="entry name" value="PGP-like_dom2"/>
</dbReference>
<dbReference type="InterPro" id="IPR029044">
    <property type="entry name" value="Nucleotide-diphossugar_trans"/>
</dbReference>
<evidence type="ECO:0000313" key="7">
    <source>
        <dbReference type="Proteomes" id="UP000232003"/>
    </source>
</evidence>
<evidence type="ECO:0000256" key="1">
    <source>
        <dbReference type="ARBA" id="ARBA00001946"/>
    </source>
</evidence>
<evidence type="ECO:0000256" key="2">
    <source>
        <dbReference type="ARBA" id="ARBA00006171"/>
    </source>
</evidence>